<dbReference type="KEGG" id="efal:FH779_12170"/>
<proteinExistence type="predicted"/>
<evidence type="ECO:0000256" key="1">
    <source>
        <dbReference type="SAM" id="Phobius"/>
    </source>
</evidence>
<sequence>MKTLLKILGGIIIILLLNFLINLFFVSKNKGEKYVEQYKSLSKELKVKVNPVFFAGRNTQDSYFKGTAFFKGLYGGYSGKIIKDDYSGRYFKIIRFDPYGDKFYLAQSAKIDNKELIVKVDPLQYNDKTFGTKENPILVFWYEGANEKLMTDIRTDEKDSDGFYINKDVQLSPTEEEYRYNVTQYLTYVMPKEEFKKRFKN</sequence>
<keyword evidence="4" id="KW-1185">Reference proteome</keyword>
<keyword evidence="1" id="KW-0472">Membrane</keyword>
<accession>A0A7H9DUD8</accession>
<protein>
    <recommendedName>
        <fullName evidence="2">DUF8188 domain-containing protein</fullName>
    </recommendedName>
</protein>
<dbReference type="RefSeq" id="WP_180904900.1">
    <property type="nucleotide sequence ID" value="NZ_CP040908.1"/>
</dbReference>
<name>A0A7H9DUD8_9FLAO</name>
<organism evidence="3 4">
    <name type="scientific">Empedobacter falsenii</name>
    <dbReference type="NCBI Taxonomy" id="343874"/>
    <lineage>
        <taxon>Bacteria</taxon>
        <taxon>Pseudomonadati</taxon>
        <taxon>Bacteroidota</taxon>
        <taxon>Flavobacteriia</taxon>
        <taxon>Flavobacteriales</taxon>
        <taxon>Weeksellaceae</taxon>
        <taxon>Empedobacter</taxon>
    </lineage>
</organism>
<evidence type="ECO:0000313" key="4">
    <source>
        <dbReference type="Proteomes" id="UP000510643"/>
    </source>
</evidence>
<feature type="domain" description="DUF8188" evidence="2">
    <location>
        <begin position="31"/>
        <end position="199"/>
    </location>
</feature>
<dbReference type="AlphaFoldDB" id="A0A7H9DUD8"/>
<dbReference type="Proteomes" id="UP000510643">
    <property type="component" value="Chromosome"/>
</dbReference>
<feature type="transmembrane region" description="Helical" evidence="1">
    <location>
        <begin position="7"/>
        <end position="26"/>
    </location>
</feature>
<dbReference type="EMBL" id="CP040908">
    <property type="protein sequence ID" value="QLL58802.1"/>
    <property type="molecule type" value="Genomic_DNA"/>
</dbReference>
<keyword evidence="1" id="KW-1133">Transmembrane helix</keyword>
<keyword evidence="1" id="KW-0812">Transmembrane</keyword>
<gene>
    <name evidence="3" type="ORF">FH779_12170</name>
</gene>
<reference evidence="3 4" key="1">
    <citation type="submission" date="2019-06" db="EMBL/GenBank/DDBJ databases">
        <title>Emergence of pandrug resistant Empedobacter falsenii in China.</title>
        <authorList>
            <person name="Dong N."/>
            <person name="Chen S."/>
            <person name="Zhang R."/>
        </authorList>
    </citation>
    <scope>NUCLEOTIDE SEQUENCE [LARGE SCALE GENOMIC DNA]</scope>
    <source>
        <strain evidence="3 4">1681-1</strain>
    </source>
</reference>
<dbReference type="GeneID" id="78402225"/>
<evidence type="ECO:0000259" key="2">
    <source>
        <dbReference type="Pfam" id="PF26603"/>
    </source>
</evidence>
<evidence type="ECO:0000313" key="3">
    <source>
        <dbReference type="EMBL" id="QLL58802.1"/>
    </source>
</evidence>
<dbReference type="InterPro" id="IPR058501">
    <property type="entry name" value="DUF8188"/>
</dbReference>
<dbReference type="Pfam" id="PF26603">
    <property type="entry name" value="DUF8188"/>
    <property type="match status" value="1"/>
</dbReference>